<evidence type="ECO:0000256" key="1">
    <source>
        <dbReference type="ARBA" id="ARBA00023015"/>
    </source>
</evidence>
<dbReference type="GO" id="GO:0003700">
    <property type="term" value="F:DNA-binding transcription factor activity"/>
    <property type="evidence" value="ECO:0007669"/>
    <property type="project" value="InterPro"/>
</dbReference>
<dbReference type="Pfam" id="PF02311">
    <property type="entry name" value="AraC_binding"/>
    <property type="match status" value="1"/>
</dbReference>
<evidence type="ECO:0000313" key="5">
    <source>
        <dbReference type="EMBL" id="RAV11884.1"/>
    </source>
</evidence>
<gene>
    <name evidence="5" type="ORF">DQG23_35480</name>
</gene>
<protein>
    <recommendedName>
        <fullName evidence="4">HTH araC/xylS-type domain-containing protein</fullName>
    </recommendedName>
</protein>
<evidence type="ECO:0000313" key="6">
    <source>
        <dbReference type="Proteomes" id="UP000250369"/>
    </source>
</evidence>
<dbReference type="Gene3D" id="2.60.120.10">
    <property type="entry name" value="Jelly Rolls"/>
    <property type="match status" value="1"/>
</dbReference>
<comment type="caution">
    <text evidence="5">The sequence shown here is derived from an EMBL/GenBank/DDBJ whole genome shotgun (WGS) entry which is preliminary data.</text>
</comment>
<reference evidence="5 6" key="1">
    <citation type="journal article" date="2009" name="Int. J. Syst. Evol. Microbiol.">
        <title>Paenibacillus contaminans sp. nov., isolated from a contaminated laboratory plate.</title>
        <authorList>
            <person name="Chou J.H."/>
            <person name="Lee J.H."/>
            <person name="Lin M.C."/>
            <person name="Chang P.S."/>
            <person name="Arun A.B."/>
            <person name="Young C.C."/>
            <person name="Chen W.M."/>
        </authorList>
    </citation>
    <scope>NUCLEOTIDE SEQUENCE [LARGE SCALE GENOMIC DNA]</scope>
    <source>
        <strain evidence="5 6">CKOBP-6</strain>
    </source>
</reference>
<organism evidence="5 6">
    <name type="scientific">Paenibacillus contaminans</name>
    <dbReference type="NCBI Taxonomy" id="450362"/>
    <lineage>
        <taxon>Bacteria</taxon>
        <taxon>Bacillati</taxon>
        <taxon>Bacillota</taxon>
        <taxon>Bacilli</taxon>
        <taxon>Bacillales</taxon>
        <taxon>Paenibacillaceae</taxon>
        <taxon>Paenibacillus</taxon>
    </lineage>
</organism>
<dbReference type="Gene3D" id="1.10.10.60">
    <property type="entry name" value="Homeodomain-like"/>
    <property type="match status" value="2"/>
</dbReference>
<dbReference type="AlphaFoldDB" id="A0A329LW12"/>
<accession>A0A329LW12</accession>
<dbReference type="SUPFAM" id="SSF46689">
    <property type="entry name" value="Homeodomain-like"/>
    <property type="match status" value="2"/>
</dbReference>
<keyword evidence="3" id="KW-0804">Transcription</keyword>
<dbReference type="InterPro" id="IPR018060">
    <property type="entry name" value="HTH_AraC"/>
</dbReference>
<keyword evidence="2" id="KW-0238">DNA-binding</keyword>
<dbReference type="Proteomes" id="UP000250369">
    <property type="component" value="Unassembled WGS sequence"/>
</dbReference>
<proteinExistence type="predicted"/>
<dbReference type="PANTHER" id="PTHR43280:SF28">
    <property type="entry name" value="HTH-TYPE TRANSCRIPTIONAL ACTIVATOR RHAS"/>
    <property type="match status" value="1"/>
</dbReference>
<dbReference type="SUPFAM" id="SSF51215">
    <property type="entry name" value="Regulatory protein AraC"/>
    <property type="match status" value="1"/>
</dbReference>
<sequence length="337" mass="39354">MCNLNNCHVGKRKFSTFWKRLRFLMRITSQEVTRLVDTPRFIILPGSRRYQVDCAYLREPIRLGPLSLIQIGDLSCDPDFELLPHKQICFEISYIVTGKGSFTTDGISTRLEAGDIYIGRPDEIHQGRADTKDPYRFLYLGFDFIDDEREDHNPYWRIRQMMMDNRQGSSCRDRFHIHTPFVNALKELSNVTEFSSRMLQSYVEQIVVLTYRNFFTNWEAAYPRDGLNNASKKIVYSAITYIDENLLQISDSKEVAERFGYSLTHLSHLFAKETGYTIHHYITTKKWQKAIELLREGNYSITEVATIMNFASIHTFSRAFRKATGLSPSQYTKNKQP</sequence>
<dbReference type="PROSITE" id="PS01124">
    <property type="entry name" value="HTH_ARAC_FAMILY_2"/>
    <property type="match status" value="1"/>
</dbReference>
<keyword evidence="6" id="KW-1185">Reference proteome</keyword>
<dbReference type="InterPro" id="IPR037923">
    <property type="entry name" value="HTH-like"/>
</dbReference>
<dbReference type="PANTHER" id="PTHR43280">
    <property type="entry name" value="ARAC-FAMILY TRANSCRIPTIONAL REGULATOR"/>
    <property type="match status" value="1"/>
</dbReference>
<dbReference type="GO" id="GO:0043565">
    <property type="term" value="F:sequence-specific DNA binding"/>
    <property type="evidence" value="ECO:0007669"/>
    <property type="project" value="InterPro"/>
</dbReference>
<keyword evidence="1" id="KW-0805">Transcription regulation</keyword>
<dbReference type="SMART" id="SM00342">
    <property type="entry name" value="HTH_ARAC"/>
    <property type="match status" value="1"/>
</dbReference>
<dbReference type="InterPro" id="IPR014710">
    <property type="entry name" value="RmlC-like_jellyroll"/>
</dbReference>
<evidence type="ECO:0000256" key="3">
    <source>
        <dbReference type="ARBA" id="ARBA00023163"/>
    </source>
</evidence>
<feature type="domain" description="HTH araC/xylS-type" evidence="4">
    <location>
        <begin position="236"/>
        <end position="334"/>
    </location>
</feature>
<dbReference type="Pfam" id="PF12833">
    <property type="entry name" value="HTH_18"/>
    <property type="match status" value="1"/>
</dbReference>
<name>A0A329LW12_9BACL</name>
<dbReference type="InterPro" id="IPR003313">
    <property type="entry name" value="AraC-bd"/>
</dbReference>
<evidence type="ECO:0000256" key="2">
    <source>
        <dbReference type="ARBA" id="ARBA00023125"/>
    </source>
</evidence>
<evidence type="ECO:0000259" key="4">
    <source>
        <dbReference type="PROSITE" id="PS01124"/>
    </source>
</evidence>
<dbReference type="InterPro" id="IPR009057">
    <property type="entry name" value="Homeodomain-like_sf"/>
</dbReference>
<dbReference type="EMBL" id="QMFB01000035">
    <property type="protein sequence ID" value="RAV11884.1"/>
    <property type="molecule type" value="Genomic_DNA"/>
</dbReference>